<dbReference type="AlphaFoldDB" id="A0A7W2R304"/>
<keyword evidence="1" id="KW-0472">Membrane</keyword>
<keyword evidence="3" id="KW-1185">Reference proteome</keyword>
<proteinExistence type="predicted"/>
<dbReference type="RefSeq" id="WP_182202187.1">
    <property type="nucleotide sequence ID" value="NZ_JACGLT010000001.1"/>
</dbReference>
<protein>
    <recommendedName>
        <fullName evidence="4">DUF748 domain-containing protein</fullName>
    </recommendedName>
</protein>
<keyword evidence="1" id="KW-0812">Transmembrane</keyword>
<organism evidence="2 3">
    <name type="scientific">Gelidibacter maritimus</name>
    <dbReference type="NCBI Taxonomy" id="2761487"/>
    <lineage>
        <taxon>Bacteria</taxon>
        <taxon>Pseudomonadati</taxon>
        <taxon>Bacteroidota</taxon>
        <taxon>Flavobacteriia</taxon>
        <taxon>Flavobacteriales</taxon>
        <taxon>Flavobacteriaceae</taxon>
        <taxon>Gelidibacter</taxon>
    </lineage>
</organism>
<sequence length="524" mass="59535">MTKTVRIILITLSTLLVLAIVGYFVANTIISSKVENFLKTELPENLSVDYKSLIVSIWQGSIVLVEPKIVNKGSHSSKTIIEVELDTVMVDGFGIWNYLVNDKINVQDVKLRRPKLLYNHNKAIPKSEYKQSSQKQLQQDVTIERFNIQNAEISVKDFETDSLMFQTENLTANVRAIEIDSATVKKRMPFKYEGYNISIDSLFYAMGEYENLKIATVNITQNEANFMDLKLYTKYSKEEFDRMISIERDHFDVSIAKLTLQDQEFGYDKDSIFYFKSPKTIFETPEMYIYRNKLIADDLTRKNLYSKMLREIKFDLTLSEVALNNATIVYSEKVNADMGAGQLSFSSMSADIKNISNTYGESEKTTLDIDAVFMAQTPLKVNWEFDVNDVNDTFIFKVDLGKLPAADLNTFSKPNLKVNLEGELLQTYATVSGDANTSRVDMKVNYEDFKVEVLDGEAKKKKTVLSAIANLFIAKSSDKASDGFREGNKEGIERNYTKSIFNFLWISIKSGLTSVLTGDGKSKD</sequence>
<evidence type="ECO:0000313" key="2">
    <source>
        <dbReference type="EMBL" id="MBA6151480.1"/>
    </source>
</evidence>
<dbReference type="EMBL" id="JACGLT010000001">
    <property type="protein sequence ID" value="MBA6151480.1"/>
    <property type="molecule type" value="Genomic_DNA"/>
</dbReference>
<keyword evidence="1" id="KW-1133">Transmembrane helix</keyword>
<dbReference type="Proteomes" id="UP000541857">
    <property type="component" value="Unassembled WGS sequence"/>
</dbReference>
<evidence type="ECO:0008006" key="4">
    <source>
        <dbReference type="Google" id="ProtNLM"/>
    </source>
</evidence>
<gene>
    <name evidence="2" type="ORF">H3Z82_01920</name>
</gene>
<accession>A0A7W2R304</accession>
<evidence type="ECO:0000313" key="3">
    <source>
        <dbReference type="Proteomes" id="UP000541857"/>
    </source>
</evidence>
<name>A0A7W2R304_9FLAO</name>
<evidence type="ECO:0000256" key="1">
    <source>
        <dbReference type="SAM" id="Phobius"/>
    </source>
</evidence>
<comment type="caution">
    <text evidence="2">The sequence shown here is derived from an EMBL/GenBank/DDBJ whole genome shotgun (WGS) entry which is preliminary data.</text>
</comment>
<reference evidence="2 3" key="1">
    <citation type="submission" date="2020-07" db="EMBL/GenBank/DDBJ databases">
        <title>Bacterium isolated from marine sediment.</title>
        <authorList>
            <person name="Shang D."/>
        </authorList>
    </citation>
    <scope>NUCLEOTIDE SEQUENCE [LARGE SCALE GENOMIC DNA]</scope>
    <source>
        <strain evidence="2 3">F6074</strain>
    </source>
</reference>
<feature type="transmembrane region" description="Helical" evidence="1">
    <location>
        <begin position="7"/>
        <end position="26"/>
    </location>
</feature>